<dbReference type="SUPFAM" id="SSF50370">
    <property type="entry name" value="Ricin B-like lectins"/>
    <property type="match status" value="2"/>
</dbReference>
<feature type="domain" description="Ricin B lectin" evidence="3">
    <location>
        <begin position="546"/>
        <end position="635"/>
    </location>
</feature>
<dbReference type="InterPro" id="IPR036691">
    <property type="entry name" value="Endo/exonu/phosph_ase_sf"/>
</dbReference>
<evidence type="ECO:0000259" key="4">
    <source>
        <dbReference type="Pfam" id="PF03372"/>
    </source>
</evidence>
<keyword evidence="2" id="KW-1133">Transmembrane helix</keyword>
<keyword evidence="2" id="KW-0472">Membrane</keyword>
<evidence type="ECO:0000313" key="6">
    <source>
        <dbReference type="Proteomes" id="UP001197114"/>
    </source>
</evidence>
<dbReference type="Pfam" id="PF00652">
    <property type="entry name" value="Ricin_B_lectin"/>
    <property type="match status" value="1"/>
</dbReference>
<feature type="transmembrane region" description="Helical" evidence="2">
    <location>
        <begin position="21"/>
        <end position="39"/>
    </location>
</feature>
<dbReference type="PROSITE" id="PS50231">
    <property type="entry name" value="RICIN_B_LECTIN"/>
    <property type="match status" value="1"/>
</dbReference>
<evidence type="ECO:0008006" key="7">
    <source>
        <dbReference type="Google" id="ProtNLM"/>
    </source>
</evidence>
<dbReference type="InterPro" id="IPR000772">
    <property type="entry name" value="Ricin_B_lectin"/>
</dbReference>
<keyword evidence="2" id="KW-0812">Transmembrane</keyword>
<accession>A0ABS6YLI8</accession>
<dbReference type="InterPro" id="IPR005135">
    <property type="entry name" value="Endo/exonuclease/phosphatase"/>
</dbReference>
<evidence type="ECO:0000313" key="5">
    <source>
        <dbReference type="EMBL" id="MBW5422278.1"/>
    </source>
</evidence>
<evidence type="ECO:0000256" key="2">
    <source>
        <dbReference type="SAM" id="Phobius"/>
    </source>
</evidence>
<sequence>MRLSPVPRTSTPSRSGPRGSWWAAVLTTLLAVGLLVGVVPGPGGQAARADGKPVGTARQAAERAPSFATYNMEGSHRGQRWTGEAGPLTEQHEILALQEVGSGPPTDAHGTEPESIPIPMDVTRPPGLPRSVNHSRWQYGRSTGEGGRPPRHVYYLQTDPQHSRTTGRDAWIGGRVNLAIVTAEEAAEVRVIENPMYNPGETNNAYRLRRALGVRIGNTVYYNVHARGADVGGLLQGIRDATRPGERWVMLGDFNLNIRNRSDEQARDQSLHLRADEQLVRPNRATHQNGGELDYAITHGMPRYTAAVPSGRGADHYPVQFAPHPTPVTAAPDRATHTFSSAFENARTGWVMSVTNDGRVISGSDRFDDRQRFRMGTVEGHWYRFNYGDSPPGASAVRGALAGRAARPRGCPGLNPWLPLQVLLLPCDSKYAQWQPESPEESDGTLIWRNSTRPELCLTGTPMLERVLALPCDGSLAQRWWDNSRAVEEKTWEAGESKTRLRASNGLYLSARDGGKSDETELTTYSHGDISRWDIQYAGPGDNIARIKGIDSGKCVDVLDSDDSGIGTTSVLGDCGTGNSKNDGTGRRWLVETYVDGSLRLRNEANHLCLVAPLRETEDVTVDECGTDARQRWTIAP</sequence>
<feature type="region of interest" description="Disordered" evidence="1">
    <location>
        <begin position="100"/>
        <end position="135"/>
    </location>
</feature>
<feature type="domain" description="Endonuclease/exonuclease/phosphatase" evidence="4">
    <location>
        <begin position="68"/>
        <end position="309"/>
    </location>
</feature>
<organism evidence="5 6">
    <name type="scientific">Streptomyces anatolicus</name>
    <dbReference type="NCBI Taxonomy" id="2675858"/>
    <lineage>
        <taxon>Bacteria</taxon>
        <taxon>Bacillati</taxon>
        <taxon>Actinomycetota</taxon>
        <taxon>Actinomycetes</taxon>
        <taxon>Kitasatosporales</taxon>
        <taxon>Streptomycetaceae</taxon>
        <taxon>Streptomyces</taxon>
    </lineage>
</organism>
<dbReference type="InterPro" id="IPR035992">
    <property type="entry name" value="Ricin_B-like_lectins"/>
</dbReference>
<dbReference type="CDD" id="cd00161">
    <property type="entry name" value="beta-trefoil_Ricin-like"/>
    <property type="match status" value="1"/>
</dbReference>
<evidence type="ECO:0000256" key="1">
    <source>
        <dbReference type="SAM" id="MobiDB-lite"/>
    </source>
</evidence>
<feature type="region of interest" description="Disordered" evidence="1">
    <location>
        <begin position="43"/>
        <end position="64"/>
    </location>
</feature>
<comment type="caution">
    <text evidence="5">The sequence shown here is derived from an EMBL/GenBank/DDBJ whole genome shotgun (WGS) entry which is preliminary data.</text>
</comment>
<dbReference type="SUPFAM" id="SSF56219">
    <property type="entry name" value="DNase I-like"/>
    <property type="match status" value="1"/>
</dbReference>
<protein>
    <recommendedName>
        <fullName evidence="7">Ricin B lectin domain-containing protein</fullName>
    </recommendedName>
</protein>
<proteinExistence type="predicted"/>
<reference evidence="5 6" key="1">
    <citation type="submission" date="2019-11" db="EMBL/GenBank/DDBJ databases">
        <authorList>
            <person name="Ay H."/>
        </authorList>
    </citation>
    <scope>NUCLEOTIDE SEQUENCE [LARGE SCALE GENOMIC DNA]</scope>
    <source>
        <strain evidence="5 6">BG9H</strain>
    </source>
</reference>
<dbReference type="Gene3D" id="2.80.10.50">
    <property type="match status" value="1"/>
</dbReference>
<dbReference type="EMBL" id="WMBF01000095">
    <property type="protein sequence ID" value="MBW5422278.1"/>
    <property type="molecule type" value="Genomic_DNA"/>
</dbReference>
<dbReference type="Pfam" id="PF03372">
    <property type="entry name" value="Exo_endo_phos"/>
    <property type="match status" value="1"/>
</dbReference>
<dbReference type="Gene3D" id="3.60.10.10">
    <property type="entry name" value="Endonuclease/exonuclease/phosphatase"/>
    <property type="match status" value="1"/>
</dbReference>
<name>A0ABS6YLI8_9ACTN</name>
<gene>
    <name evidence="5" type="ORF">GKQ77_12010</name>
</gene>
<evidence type="ECO:0000259" key="3">
    <source>
        <dbReference type="Pfam" id="PF00652"/>
    </source>
</evidence>
<dbReference type="Proteomes" id="UP001197114">
    <property type="component" value="Unassembled WGS sequence"/>
</dbReference>
<keyword evidence="6" id="KW-1185">Reference proteome</keyword>